<dbReference type="FunFam" id="2.170.240.10:FF:000001">
    <property type="entry name" value="Collagen IV alpha 1 chain"/>
    <property type="match status" value="1"/>
</dbReference>
<feature type="non-terminal residue" evidence="9">
    <location>
        <position position="283"/>
    </location>
</feature>
<evidence type="ECO:0000256" key="7">
    <source>
        <dbReference type="ARBA" id="ARBA00023157"/>
    </source>
</evidence>
<evidence type="ECO:0000256" key="1">
    <source>
        <dbReference type="ARBA" id="ARBA00004302"/>
    </source>
</evidence>
<dbReference type="AlphaFoldDB" id="A0AAD8YS18"/>
<organism evidence="9 10">
    <name type="scientific">Electrophorus voltai</name>
    <dbReference type="NCBI Taxonomy" id="2609070"/>
    <lineage>
        <taxon>Eukaryota</taxon>
        <taxon>Metazoa</taxon>
        <taxon>Chordata</taxon>
        <taxon>Craniata</taxon>
        <taxon>Vertebrata</taxon>
        <taxon>Euteleostomi</taxon>
        <taxon>Actinopterygii</taxon>
        <taxon>Neopterygii</taxon>
        <taxon>Teleostei</taxon>
        <taxon>Ostariophysi</taxon>
        <taxon>Gymnotiformes</taxon>
        <taxon>Gymnotoidei</taxon>
        <taxon>Gymnotidae</taxon>
        <taxon>Electrophorus</taxon>
    </lineage>
</organism>
<keyword evidence="3" id="KW-0272">Extracellular matrix</keyword>
<dbReference type="GO" id="GO:0005604">
    <property type="term" value="C:basement membrane"/>
    <property type="evidence" value="ECO:0007669"/>
    <property type="project" value="UniProtKB-SubCell"/>
</dbReference>
<dbReference type="SMART" id="SM00111">
    <property type="entry name" value="C4"/>
    <property type="match status" value="2"/>
</dbReference>
<dbReference type="InterPro" id="IPR016187">
    <property type="entry name" value="CTDL_fold"/>
</dbReference>
<dbReference type="EMBL" id="JAROKS010000025">
    <property type="protein sequence ID" value="KAK1786132.1"/>
    <property type="molecule type" value="Genomic_DNA"/>
</dbReference>
<sequence>KKVLKGPAAKLAALGSLDHLVKKAAEVYQGYQLCSMWCSDVYIVLSAQVCDALRCANPVTGERGRDGPQGQKGPVGHEGAQITNGYRDGFLFTVHSQSQENPVCPDGTLTMYSGYSLLYISVNSWGHGQDLGTLGSCLVQFSTVPFLFCDPNETCYYAASDSNSYWLSTDTPMPRDTSATTLAQYISRCSVCEASGNVIVIHSQMSTEQDCPSGWQELWSGYSFVMQTGTEAEGSGQPLASPGSCLKKFQKVPFIECHASGTCKYSFDSNSHWLAVVDRNRMF</sequence>
<dbReference type="InterPro" id="IPR036954">
    <property type="entry name" value="Collagen_IV_NC_sf"/>
</dbReference>
<evidence type="ECO:0000256" key="4">
    <source>
        <dbReference type="ARBA" id="ARBA00022737"/>
    </source>
</evidence>
<dbReference type="GO" id="GO:0005201">
    <property type="term" value="F:extracellular matrix structural constituent"/>
    <property type="evidence" value="ECO:0007669"/>
    <property type="project" value="InterPro"/>
</dbReference>
<comment type="caution">
    <text evidence="9">The sequence shown here is derived from an EMBL/GenBank/DDBJ whole genome shotgun (WGS) entry which is preliminary data.</text>
</comment>
<dbReference type="Proteomes" id="UP001239994">
    <property type="component" value="Unassembled WGS sequence"/>
</dbReference>
<reference evidence="9" key="1">
    <citation type="submission" date="2023-03" db="EMBL/GenBank/DDBJ databases">
        <title>Electrophorus voltai genome.</title>
        <authorList>
            <person name="Bian C."/>
        </authorList>
    </citation>
    <scope>NUCLEOTIDE SEQUENCE</scope>
    <source>
        <strain evidence="9">CB-2022</strain>
        <tissue evidence="9">Muscle</tissue>
    </source>
</reference>
<evidence type="ECO:0000256" key="2">
    <source>
        <dbReference type="ARBA" id="ARBA00022525"/>
    </source>
</evidence>
<keyword evidence="2" id="KW-0964">Secreted</keyword>
<evidence type="ECO:0000259" key="8">
    <source>
        <dbReference type="PROSITE" id="PS51403"/>
    </source>
</evidence>
<evidence type="ECO:0000313" key="10">
    <source>
        <dbReference type="Proteomes" id="UP001239994"/>
    </source>
</evidence>
<evidence type="ECO:0000256" key="5">
    <source>
        <dbReference type="ARBA" id="ARBA00022869"/>
    </source>
</evidence>
<feature type="non-terminal residue" evidence="9">
    <location>
        <position position="1"/>
    </location>
</feature>
<dbReference type="SUPFAM" id="SSF56436">
    <property type="entry name" value="C-type lectin-like"/>
    <property type="match status" value="2"/>
</dbReference>
<feature type="domain" description="Collagen IV NC1" evidence="8">
    <location>
        <begin position="89"/>
        <end position="283"/>
    </location>
</feature>
<keyword evidence="7" id="KW-1015">Disulfide bond</keyword>
<keyword evidence="5" id="KW-0084">Basement membrane</keyword>
<dbReference type="Gene3D" id="2.170.240.10">
    <property type="entry name" value="Collagen IV, non-collagenous"/>
    <property type="match status" value="1"/>
</dbReference>
<dbReference type="InterPro" id="IPR001442">
    <property type="entry name" value="Collagen_IV_NC"/>
</dbReference>
<keyword evidence="10" id="KW-1185">Reference proteome</keyword>
<comment type="subcellular location">
    <subcellularLocation>
        <location evidence="1">Secreted</location>
        <location evidence="1">Extracellular space</location>
        <location evidence="1">Extracellular matrix</location>
        <location evidence="1">Basement membrane</location>
    </subcellularLocation>
</comment>
<protein>
    <recommendedName>
        <fullName evidence="8">Collagen IV NC1 domain-containing protein</fullName>
    </recommendedName>
</protein>
<evidence type="ECO:0000256" key="3">
    <source>
        <dbReference type="ARBA" id="ARBA00022530"/>
    </source>
</evidence>
<dbReference type="Pfam" id="PF01413">
    <property type="entry name" value="C4"/>
    <property type="match status" value="2"/>
</dbReference>
<name>A0AAD8YS18_9TELE</name>
<accession>A0AAD8YS18</accession>
<dbReference type="PROSITE" id="PS51403">
    <property type="entry name" value="NC1_IV"/>
    <property type="match status" value="1"/>
</dbReference>
<keyword evidence="4" id="KW-0677">Repeat</keyword>
<gene>
    <name evidence="9" type="ORF">P4O66_017862</name>
</gene>
<keyword evidence="6" id="KW-0176">Collagen</keyword>
<evidence type="ECO:0000256" key="6">
    <source>
        <dbReference type="ARBA" id="ARBA00023119"/>
    </source>
</evidence>
<evidence type="ECO:0000313" key="9">
    <source>
        <dbReference type="EMBL" id="KAK1786132.1"/>
    </source>
</evidence>
<proteinExistence type="predicted"/>
<dbReference type="GO" id="GO:0005581">
    <property type="term" value="C:collagen trimer"/>
    <property type="evidence" value="ECO:0007669"/>
    <property type="project" value="UniProtKB-KW"/>
</dbReference>